<dbReference type="SUPFAM" id="SSF49363">
    <property type="entry name" value="Purple acid phosphatase, N-terminal domain"/>
    <property type="match status" value="1"/>
</dbReference>
<dbReference type="InterPro" id="IPR029052">
    <property type="entry name" value="Metallo-depent_PP-like"/>
</dbReference>
<dbReference type="GO" id="GO:0046872">
    <property type="term" value="F:metal ion binding"/>
    <property type="evidence" value="ECO:0007669"/>
    <property type="project" value="InterPro"/>
</dbReference>
<dbReference type="InterPro" id="IPR015914">
    <property type="entry name" value="PAPs_N"/>
</dbReference>
<evidence type="ECO:0000259" key="3">
    <source>
        <dbReference type="Pfam" id="PF16656"/>
    </source>
</evidence>
<dbReference type="Pfam" id="PF16656">
    <property type="entry name" value="Pur_ac_phosph_N"/>
    <property type="match status" value="1"/>
</dbReference>
<dbReference type="SUPFAM" id="SSF56300">
    <property type="entry name" value="Metallo-dependent phosphatases"/>
    <property type="match status" value="1"/>
</dbReference>
<evidence type="ECO:0000313" key="4">
    <source>
        <dbReference type="EMBL" id="SMG11993.1"/>
    </source>
</evidence>
<protein>
    <submittedName>
        <fullName evidence="4">Purple acid Phosphatase, N-terminal domain</fullName>
    </submittedName>
</protein>
<proteinExistence type="predicted"/>
<dbReference type="Proteomes" id="UP000192980">
    <property type="component" value="Unassembled WGS sequence"/>
</dbReference>
<dbReference type="EMBL" id="FXAU01000001">
    <property type="protein sequence ID" value="SMG11993.1"/>
    <property type="molecule type" value="Genomic_DNA"/>
</dbReference>
<evidence type="ECO:0000256" key="1">
    <source>
        <dbReference type="ARBA" id="ARBA00022729"/>
    </source>
</evidence>
<dbReference type="PANTHER" id="PTHR45867">
    <property type="entry name" value="PURPLE ACID PHOSPHATASE"/>
    <property type="match status" value="1"/>
</dbReference>
<reference evidence="4 5" key="1">
    <citation type="submission" date="2017-04" db="EMBL/GenBank/DDBJ databases">
        <authorList>
            <person name="Afonso C.L."/>
            <person name="Miller P.J."/>
            <person name="Scott M.A."/>
            <person name="Spackman E."/>
            <person name="Goraichik I."/>
            <person name="Dimitrov K.M."/>
            <person name="Suarez D.L."/>
            <person name="Swayne D.E."/>
        </authorList>
    </citation>
    <scope>NUCLEOTIDE SEQUENCE [LARGE SCALE GENOMIC DNA]</scope>
    <source>
        <strain evidence="4 5">DSM 22418</strain>
    </source>
</reference>
<dbReference type="InterPro" id="IPR008963">
    <property type="entry name" value="Purple_acid_Pase-like_N"/>
</dbReference>
<evidence type="ECO:0000313" key="5">
    <source>
        <dbReference type="Proteomes" id="UP000192980"/>
    </source>
</evidence>
<dbReference type="GO" id="GO:0003993">
    <property type="term" value="F:acid phosphatase activity"/>
    <property type="evidence" value="ECO:0007669"/>
    <property type="project" value="InterPro"/>
</dbReference>
<dbReference type="InterPro" id="IPR004843">
    <property type="entry name" value="Calcineurin-like_PHP"/>
</dbReference>
<organism evidence="4 5">
    <name type="scientific">Sphingobacterium psychroaquaticum</name>
    <dbReference type="NCBI Taxonomy" id="561061"/>
    <lineage>
        <taxon>Bacteria</taxon>
        <taxon>Pseudomonadati</taxon>
        <taxon>Bacteroidota</taxon>
        <taxon>Sphingobacteriia</taxon>
        <taxon>Sphingobacteriales</taxon>
        <taxon>Sphingobacteriaceae</taxon>
        <taxon>Sphingobacterium</taxon>
    </lineage>
</organism>
<evidence type="ECO:0000259" key="2">
    <source>
        <dbReference type="Pfam" id="PF00149"/>
    </source>
</evidence>
<sequence>MKTVRGPNLGYCREQTNRGNFYKHSIYKMKIKLLLSVVCCSMVLAGTAQNNTRVQPDRMMLTWSANPATTQSVSWRTTGAGTKIVAQIVEEESSPELEKAAKTISGVALPWRRENGIDDYYGQVTFSDLKPGTVYTYRVGDGAQWSAWNQFRTADLTGDFSFIYLGDAQNDLRSRWSRTIRRSFQQEPNARFIVHAGDLINRSNTDSEWEEWYEGAGFIHQMISAVPTPGNHEYRRDSLEQLVLDPHWKVQFNLPKNGPEGLQEAVYYMDYQDLRIISLNSQMIMLDSVAAATQERWLDETLASSTKKWNIVVMHHPVYSTAKNRDNTILRERFRPIFEKYGVDLVLQGHDHTYARGTAGKKKPVYLLSVAGPKMYTSDSDRWMEKSGSNVQLYQVIRITDKKLYYSSYQLNGKLFDSFELSKVK</sequence>
<dbReference type="Pfam" id="PF00149">
    <property type="entry name" value="Metallophos"/>
    <property type="match status" value="1"/>
</dbReference>
<keyword evidence="5" id="KW-1185">Reference proteome</keyword>
<feature type="domain" description="Calcineurin-like phosphoesterase" evidence="2">
    <location>
        <begin position="177"/>
        <end position="354"/>
    </location>
</feature>
<dbReference type="Gene3D" id="3.60.21.10">
    <property type="match status" value="1"/>
</dbReference>
<dbReference type="STRING" id="561061.SAMN05660862_0655"/>
<feature type="domain" description="Purple acid phosphatase N-terminal" evidence="3">
    <location>
        <begin position="56"/>
        <end position="153"/>
    </location>
</feature>
<dbReference type="AlphaFoldDB" id="A0A1X7ICI2"/>
<gene>
    <name evidence="4" type="ORF">SAMN05660862_0655</name>
</gene>
<keyword evidence="1" id="KW-0732">Signal</keyword>
<dbReference type="Gene3D" id="2.60.40.380">
    <property type="entry name" value="Purple acid phosphatase-like, N-terminal"/>
    <property type="match status" value="1"/>
</dbReference>
<name>A0A1X7ICI2_9SPHI</name>
<dbReference type="PANTHER" id="PTHR45867:SF3">
    <property type="entry name" value="ACID PHOSPHATASE TYPE 7"/>
    <property type="match status" value="1"/>
</dbReference>
<accession>A0A1X7ICI2</accession>